<dbReference type="EMBL" id="JBHFEH010000262">
    <property type="protein sequence ID" value="KAL2043670.1"/>
    <property type="molecule type" value="Genomic_DNA"/>
</dbReference>
<keyword evidence="3" id="KW-1185">Reference proteome</keyword>
<name>A0ABR4AD47_9LECA</name>
<dbReference type="Proteomes" id="UP001590951">
    <property type="component" value="Unassembled WGS sequence"/>
</dbReference>
<evidence type="ECO:0000313" key="2">
    <source>
        <dbReference type="EMBL" id="KAL2043670.1"/>
    </source>
</evidence>
<organism evidence="2 3">
    <name type="scientific">Lepraria finkii</name>
    <dbReference type="NCBI Taxonomy" id="1340010"/>
    <lineage>
        <taxon>Eukaryota</taxon>
        <taxon>Fungi</taxon>
        <taxon>Dikarya</taxon>
        <taxon>Ascomycota</taxon>
        <taxon>Pezizomycotina</taxon>
        <taxon>Lecanoromycetes</taxon>
        <taxon>OSLEUM clade</taxon>
        <taxon>Lecanoromycetidae</taxon>
        <taxon>Lecanorales</taxon>
        <taxon>Lecanorineae</taxon>
        <taxon>Stereocaulaceae</taxon>
        <taxon>Lepraria</taxon>
    </lineage>
</organism>
<feature type="compositionally biased region" description="Acidic residues" evidence="1">
    <location>
        <begin position="56"/>
        <end position="73"/>
    </location>
</feature>
<accession>A0ABR4AD47</accession>
<evidence type="ECO:0000313" key="3">
    <source>
        <dbReference type="Proteomes" id="UP001590951"/>
    </source>
</evidence>
<reference evidence="2 3" key="1">
    <citation type="submission" date="2024-09" db="EMBL/GenBank/DDBJ databases">
        <title>Rethinking Asexuality: The Enigmatic Case of Functional Sexual Genes in Lepraria (Stereocaulaceae).</title>
        <authorList>
            <person name="Doellman M."/>
            <person name="Sun Y."/>
            <person name="Barcenas-Pena A."/>
            <person name="Lumbsch H.T."/>
            <person name="Grewe F."/>
        </authorList>
    </citation>
    <scope>NUCLEOTIDE SEQUENCE [LARGE SCALE GENOMIC DNA]</scope>
    <source>
        <strain evidence="2 3">Grewe 0041</strain>
    </source>
</reference>
<proteinExistence type="predicted"/>
<feature type="region of interest" description="Disordered" evidence="1">
    <location>
        <begin position="1"/>
        <end position="23"/>
    </location>
</feature>
<feature type="region of interest" description="Disordered" evidence="1">
    <location>
        <begin position="119"/>
        <end position="143"/>
    </location>
</feature>
<feature type="region of interest" description="Disordered" evidence="1">
    <location>
        <begin position="42"/>
        <end position="92"/>
    </location>
</feature>
<comment type="caution">
    <text evidence="2">The sequence shown here is derived from an EMBL/GenBank/DDBJ whole genome shotgun (WGS) entry which is preliminary data.</text>
</comment>
<feature type="compositionally biased region" description="Polar residues" evidence="1">
    <location>
        <begin position="124"/>
        <end position="136"/>
    </location>
</feature>
<protein>
    <submittedName>
        <fullName evidence="2">Uncharacterized protein</fullName>
    </submittedName>
</protein>
<sequence>MKRPTPHGLSQDKTVAPEASGIDHTMLAREAEWQREREAVSRRIDMANKSQVVVIESDDDEDPPGYDDDDEDRSDIWQAEASQSREPTPEASEILLKPQVVKPRRSKLPAHGGVTARFCIVMRSSPQRQISSGSQTDPRRKHR</sequence>
<evidence type="ECO:0000256" key="1">
    <source>
        <dbReference type="SAM" id="MobiDB-lite"/>
    </source>
</evidence>
<gene>
    <name evidence="2" type="ORF">ABVK25_012553</name>
</gene>